<dbReference type="SUPFAM" id="SSF55186">
    <property type="entry name" value="ThrRS/AlaRS common domain"/>
    <property type="match status" value="1"/>
</dbReference>
<dbReference type="CDD" id="cd02028">
    <property type="entry name" value="UMPK_like"/>
    <property type="match status" value="1"/>
</dbReference>
<dbReference type="InterPro" id="IPR006083">
    <property type="entry name" value="PRK/URK"/>
</dbReference>
<dbReference type="Pfam" id="PF00485">
    <property type="entry name" value="PRK"/>
    <property type="match status" value="1"/>
</dbReference>
<dbReference type="Proteomes" id="UP000183253">
    <property type="component" value="Unassembled WGS sequence"/>
</dbReference>
<dbReference type="RefSeq" id="WP_010265203.1">
    <property type="nucleotide sequence ID" value="NZ_CAEG01000016.1"/>
</dbReference>
<dbReference type="Gene3D" id="3.30.980.10">
    <property type="entry name" value="Threonyl-trna Synthetase, Chain A, domain 2"/>
    <property type="match status" value="1"/>
</dbReference>
<evidence type="ECO:0000313" key="2">
    <source>
        <dbReference type="EMBL" id="SEA83149.1"/>
    </source>
</evidence>
<feature type="domain" description="Phosphoribulokinase/uridine kinase" evidence="1">
    <location>
        <begin position="296"/>
        <end position="490"/>
    </location>
</feature>
<keyword evidence="2" id="KW-0418">Kinase</keyword>
<reference evidence="2 3" key="1">
    <citation type="submission" date="2016-10" db="EMBL/GenBank/DDBJ databases">
        <authorList>
            <person name="de Groot N.N."/>
        </authorList>
    </citation>
    <scope>NUCLEOTIDE SEQUENCE [LARGE SCALE GENOMIC DNA]</scope>
    <source>
        <strain evidence="2 3">DSM 25383</strain>
    </source>
</reference>
<dbReference type="EMBL" id="FNRI01000007">
    <property type="protein sequence ID" value="SEA83149.1"/>
    <property type="molecule type" value="Genomic_DNA"/>
</dbReference>
<dbReference type="AlphaFoldDB" id="A0A1H4EEC5"/>
<dbReference type="PANTHER" id="PTHR10285">
    <property type="entry name" value="URIDINE KINASE"/>
    <property type="match status" value="1"/>
</dbReference>
<evidence type="ECO:0000259" key="1">
    <source>
        <dbReference type="Pfam" id="PF00485"/>
    </source>
</evidence>
<dbReference type="SUPFAM" id="SSF52540">
    <property type="entry name" value="P-loop containing nucleoside triphosphate hydrolases"/>
    <property type="match status" value="1"/>
</dbReference>
<organism evidence="2 3">
    <name type="scientific">Alistipes timonensis JC136</name>
    <dbReference type="NCBI Taxonomy" id="1033731"/>
    <lineage>
        <taxon>Bacteria</taxon>
        <taxon>Pseudomonadati</taxon>
        <taxon>Bacteroidota</taxon>
        <taxon>Bacteroidia</taxon>
        <taxon>Bacteroidales</taxon>
        <taxon>Rikenellaceae</taxon>
        <taxon>Alistipes</taxon>
    </lineage>
</organism>
<dbReference type="GO" id="GO:0005524">
    <property type="term" value="F:ATP binding"/>
    <property type="evidence" value="ECO:0007669"/>
    <property type="project" value="InterPro"/>
</dbReference>
<keyword evidence="2" id="KW-0808">Transferase</keyword>
<dbReference type="STRING" id="1033731.SAMN05444145_10746"/>
<dbReference type="Gene3D" id="3.40.50.300">
    <property type="entry name" value="P-loop containing nucleotide triphosphate hydrolases"/>
    <property type="match status" value="1"/>
</dbReference>
<accession>A0A1H4EEC5</accession>
<gene>
    <name evidence="2" type="ORF">SAMN05444145_10746</name>
</gene>
<evidence type="ECO:0000313" key="3">
    <source>
        <dbReference type="Proteomes" id="UP000183253"/>
    </source>
</evidence>
<keyword evidence="3" id="KW-1185">Reference proteome</keyword>
<dbReference type="PRINTS" id="PR00988">
    <property type="entry name" value="URIDINKINASE"/>
</dbReference>
<dbReference type="GO" id="GO:0016301">
    <property type="term" value="F:kinase activity"/>
    <property type="evidence" value="ECO:0007669"/>
    <property type="project" value="UniProtKB-KW"/>
</dbReference>
<proteinExistence type="predicted"/>
<dbReference type="InterPro" id="IPR027417">
    <property type="entry name" value="P-loop_NTPase"/>
</dbReference>
<protein>
    <submittedName>
        <fullName evidence="2">Uridine kinase</fullName>
    </submittedName>
</protein>
<name>A0A1H4EEC5_9BACT</name>
<dbReference type="OrthoDB" id="9764644at2"/>
<sequence>MPDIIKVICENLGTEVDVPMGTPLSEVAKRLTPGRYPFLAAFVNNRLKELSYKIYAPVTIRFVDITSFAGIRVYQRTAWFLLQKAVRDLYPGQTLHIRHSLGHSGFYCEIEGIDEFTADDAARLQGRMRELAMRNLPITRERMLTSEVRARYAEEGFTDKVALLDTRPRLYSQLYTLDDTVGYFYGSLAPSTGYVTLFDIQPYYDGFYLALPLRTAPDTLHRNVQQEKMFGIFQEYQSWVTLMGVPTIGEVNARTLAGDAGGMIKLAEAFHERKFAWVADTIHDAVVSRGIRMVLISGPSSSGKTTSAKRLGIELGVLGLRPVMISLDDYFVDREKTPLDENGDYDYEALEAIDLELFNDHLRRLIRGESVDIPRYDFITGRRMQHDNPLTLDERSILIIEGIHGLNPRLTPSIPDSQKFRIYISCFTSVAMDNLSRIATTDNRLLRRLTRDYRQRGADALSTLSRWASVRRGEEKHIFPYQENADVMLNSSLFYEISVLRPFAEKILREVPDTVPEYDEARRMLKFLDNFIPIPPDEIPPTSILREFIGGSSFKY</sequence>
<dbReference type="InterPro" id="IPR018163">
    <property type="entry name" value="Thr/Ala-tRNA-synth_IIc_edit"/>
</dbReference>